<dbReference type="InterPro" id="IPR039561">
    <property type="entry name" value="Peptidase_M15C"/>
</dbReference>
<name>A0ABP2AS97_SARVE</name>
<keyword evidence="3" id="KW-1185">Reference proteome</keyword>
<organism evidence="2 3">
    <name type="scientific">Sarcina ventriculi</name>
    <name type="common">Clostridium ventriculi</name>
    <dbReference type="NCBI Taxonomy" id="1267"/>
    <lineage>
        <taxon>Bacteria</taxon>
        <taxon>Bacillati</taxon>
        <taxon>Bacillota</taxon>
        <taxon>Clostridia</taxon>
        <taxon>Eubacteriales</taxon>
        <taxon>Clostridiaceae</taxon>
        <taxon>Sarcina</taxon>
    </lineage>
</organism>
<evidence type="ECO:0000259" key="1">
    <source>
        <dbReference type="Pfam" id="PF13539"/>
    </source>
</evidence>
<gene>
    <name evidence="2" type="ORF">ERS852473_00862</name>
</gene>
<dbReference type="Proteomes" id="UP000095488">
    <property type="component" value="Unassembled WGS sequence"/>
</dbReference>
<proteinExistence type="predicted"/>
<dbReference type="Pfam" id="PF13539">
    <property type="entry name" value="Peptidase_M15_4"/>
    <property type="match status" value="1"/>
</dbReference>
<evidence type="ECO:0000313" key="2">
    <source>
        <dbReference type="EMBL" id="CUN69062.1"/>
    </source>
</evidence>
<dbReference type="EMBL" id="CYZR01000002">
    <property type="protein sequence ID" value="CUN69062.1"/>
    <property type="molecule type" value="Genomic_DNA"/>
</dbReference>
<dbReference type="InterPro" id="IPR009045">
    <property type="entry name" value="Zn_M74/Hedgehog-like"/>
</dbReference>
<dbReference type="Gene3D" id="3.30.1380.10">
    <property type="match status" value="1"/>
</dbReference>
<dbReference type="RefSeq" id="WP_070101154.1">
    <property type="nucleotide sequence ID" value="NZ_CABIXL010000002.1"/>
</dbReference>
<protein>
    <recommendedName>
        <fullName evidence="1">Peptidase M15C domain-containing protein</fullName>
    </recommendedName>
</protein>
<reference evidence="2 3" key="1">
    <citation type="submission" date="2015-09" db="EMBL/GenBank/DDBJ databases">
        <authorList>
            <consortium name="Pathogen Informatics"/>
            <person name="Wu L."/>
            <person name="Ma J."/>
        </authorList>
    </citation>
    <scope>NUCLEOTIDE SEQUENCE [LARGE SCALE GENOMIC DNA]</scope>
    <source>
        <strain evidence="2 3">2789STDY5834858</strain>
    </source>
</reference>
<sequence length="305" mass="35376">MKKIFKVIIFTIITVLFTNISVFGKNNSDDYDIMVKQDLLCLMLAYSDYIKDVYKDEHGFIYLVTRSNRKILYDDKNVKSDEEKLNSPDLQDMLDDVYSLESIDCIVEDGKNPGRIRVYSLLNEVYGYSEINVENNLETILTPYGPISFNGQNGAARALKSALETAKSYEKEQNSKIIQFVLPIMGTFNYRYIQGTGRLSPHSFGIAIDLNKSNSDYWKWAKKEDATKRIASYPKELVKAFEDNGFVWGGKWAKFDILHFEYRPEIILKARYFGENTKSLEKPWYLDVPLDDKTNEIINKIDQLF</sequence>
<dbReference type="SUPFAM" id="SSF55166">
    <property type="entry name" value="Hedgehog/DD-peptidase"/>
    <property type="match status" value="1"/>
</dbReference>
<feature type="domain" description="Peptidase M15C" evidence="1">
    <location>
        <begin position="195"/>
        <end position="262"/>
    </location>
</feature>
<comment type="caution">
    <text evidence="2">The sequence shown here is derived from an EMBL/GenBank/DDBJ whole genome shotgun (WGS) entry which is preliminary data.</text>
</comment>
<accession>A0ABP2AS97</accession>
<evidence type="ECO:0000313" key="3">
    <source>
        <dbReference type="Proteomes" id="UP000095488"/>
    </source>
</evidence>